<accession>A0AA94EDA1</accession>
<dbReference type="CDD" id="cd03214">
    <property type="entry name" value="ABC_Iron-Siderophores_B12_Hemin"/>
    <property type="match status" value="1"/>
</dbReference>
<reference evidence="5" key="1">
    <citation type="journal article" date="2018" name="Front. Microbiol.">
        <title>Genome-Based Analysis Reveals the Taxonomy and Diversity of the Family Idiomarinaceae.</title>
        <authorList>
            <person name="Liu Y."/>
            <person name="Lai Q."/>
            <person name="Shao Z."/>
        </authorList>
    </citation>
    <scope>NUCLEOTIDE SEQUENCE [LARGE SCALE GENOMIC DNA]</scope>
    <source>
        <strain evidence="5">SN-14</strain>
    </source>
</reference>
<dbReference type="PANTHER" id="PTHR42794">
    <property type="entry name" value="HEMIN IMPORT ATP-BINDING PROTEIN HMUV"/>
    <property type="match status" value="1"/>
</dbReference>
<name>A0AA94EDA1_9GAMM</name>
<proteinExistence type="predicted"/>
<dbReference type="GO" id="GO:0016887">
    <property type="term" value="F:ATP hydrolysis activity"/>
    <property type="evidence" value="ECO:0007669"/>
    <property type="project" value="InterPro"/>
</dbReference>
<keyword evidence="2" id="KW-0067">ATP-binding</keyword>
<dbReference type="Gene3D" id="3.40.50.300">
    <property type="entry name" value="P-loop containing nucleotide triphosphate hydrolases"/>
    <property type="match status" value="1"/>
</dbReference>
<dbReference type="Proteomes" id="UP000286680">
    <property type="component" value="Unassembled WGS sequence"/>
</dbReference>
<dbReference type="SUPFAM" id="SSF52540">
    <property type="entry name" value="P-loop containing nucleoside triphosphate hydrolases"/>
    <property type="match status" value="1"/>
</dbReference>
<sequence>MIKEQGTVLSIQQLSLAGIRRPRLQQVQLQLSAGQLVGLVGANGAGKSSLLQVIAALLTPSAGEVRIDGTVVTSLAPEQRAQVMAYLPQYEQPQWDIKVRELVDIGLLHHRLSRRQRQLQLQHVLTACDLLQLAERPLSTLSGGERQRALLARAMVGQPKLLLCDEPTAALDIQHQLQTLQLLQQQARQGQLVLCCMHDLSLAARYCDQLVLLHEGRLLEVGAPATVLSDAHLATAFGIQAQWYCDSSGVAWIPQPLPATD</sequence>
<protein>
    <recommendedName>
        <fullName evidence="3">ABC transporter domain-containing protein</fullName>
    </recommendedName>
</protein>
<dbReference type="Pfam" id="PF00005">
    <property type="entry name" value="ABC_tran"/>
    <property type="match status" value="1"/>
</dbReference>
<evidence type="ECO:0000259" key="3">
    <source>
        <dbReference type="PROSITE" id="PS50893"/>
    </source>
</evidence>
<evidence type="ECO:0000313" key="5">
    <source>
        <dbReference type="Proteomes" id="UP000286680"/>
    </source>
</evidence>
<dbReference type="AlphaFoldDB" id="A0AA94EDA1"/>
<dbReference type="PROSITE" id="PS50893">
    <property type="entry name" value="ABC_TRANSPORTER_2"/>
    <property type="match status" value="1"/>
</dbReference>
<dbReference type="InterPro" id="IPR003593">
    <property type="entry name" value="AAA+_ATPase"/>
</dbReference>
<dbReference type="InterPro" id="IPR027417">
    <property type="entry name" value="P-loop_NTPase"/>
</dbReference>
<keyword evidence="1" id="KW-0547">Nucleotide-binding</keyword>
<comment type="caution">
    <text evidence="4">The sequence shown here is derived from an EMBL/GenBank/DDBJ whole genome shotgun (WGS) entry which is preliminary data.</text>
</comment>
<dbReference type="GO" id="GO:0005524">
    <property type="term" value="F:ATP binding"/>
    <property type="evidence" value="ECO:0007669"/>
    <property type="project" value="UniProtKB-KW"/>
</dbReference>
<evidence type="ECO:0000256" key="1">
    <source>
        <dbReference type="ARBA" id="ARBA00022741"/>
    </source>
</evidence>
<dbReference type="InterPro" id="IPR003439">
    <property type="entry name" value="ABC_transporter-like_ATP-bd"/>
</dbReference>
<dbReference type="SMART" id="SM00382">
    <property type="entry name" value="AAA"/>
    <property type="match status" value="1"/>
</dbReference>
<feature type="domain" description="ABC transporter" evidence="3">
    <location>
        <begin position="9"/>
        <end position="240"/>
    </location>
</feature>
<dbReference type="EMBL" id="PIPS01000005">
    <property type="protein sequence ID" value="RUO39999.1"/>
    <property type="molecule type" value="Genomic_DNA"/>
</dbReference>
<dbReference type="PROSITE" id="PS00211">
    <property type="entry name" value="ABC_TRANSPORTER_1"/>
    <property type="match status" value="1"/>
</dbReference>
<evidence type="ECO:0000313" key="4">
    <source>
        <dbReference type="EMBL" id="RUO39999.1"/>
    </source>
</evidence>
<dbReference type="PANTHER" id="PTHR42794:SF2">
    <property type="entry name" value="ABC TRANSPORTER ATP-BINDING PROTEIN"/>
    <property type="match status" value="1"/>
</dbReference>
<evidence type="ECO:0000256" key="2">
    <source>
        <dbReference type="ARBA" id="ARBA00022840"/>
    </source>
</evidence>
<dbReference type="InterPro" id="IPR017871">
    <property type="entry name" value="ABC_transporter-like_CS"/>
</dbReference>
<organism evidence="4 5">
    <name type="scientific">Idiomarina aquatica</name>
    <dbReference type="NCBI Taxonomy" id="1327752"/>
    <lineage>
        <taxon>Bacteria</taxon>
        <taxon>Pseudomonadati</taxon>
        <taxon>Pseudomonadota</taxon>
        <taxon>Gammaproteobacteria</taxon>
        <taxon>Alteromonadales</taxon>
        <taxon>Idiomarinaceae</taxon>
        <taxon>Idiomarina</taxon>
    </lineage>
</organism>
<gene>
    <name evidence="4" type="ORF">CWE23_13120</name>
</gene>
<keyword evidence="5" id="KW-1185">Reference proteome</keyword>